<name>A0AAX4K1B1_9TREE</name>
<feature type="transmembrane region" description="Helical" evidence="2">
    <location>
        <begin position="712"/>
        <end position="731"/>
    </location>
</feature>
<feature type="region of interest" description="Disordered" evidence="1">
    <location>
        <begin position="258"/>
        <end position="279"/>
    </location>
</feature>
<feature type="transmembrane region" description="Helical" evidence="2">
    <location>
        <begin position="504"/>
        <end position="525"/>
    </location>
</feature>
<protein>
    <submittedName>
        <fullName evidence="3">Uncharacterized protein</fullName>
    </submittedName>
</protein>
<feature type="transmembrane region" description="Helical" evidence="2">
    <location>
        <begin position="743"/>
        <end position="764"/>
    </location>
</feature>
<keyword evidence="2" id="KW-0812">Transmembrane</keyword>
<dbReference type="EMBL" id="CP144104">
    <property type="protein sequence ID" value="WWC90909.1"/>
    <property type="molecule type" value="Genomic_DNA"/>
</dbReference>
<accession>A0AAX4K1B1</accession>
<keyword evidence="2" id="KW-1133">Transmembrane helix</keyword>
<evidence type="ECO:0000313" key="4">
    <source>
        <dbReference type="Proteomes" id="UP001355207"/>
    </source>
</evidence>
<dbReference type="AlphaFoldDB" id="A0AAX4K1B1"/>
<feature type="transmembrane region" description="Helical" evidence="2">
    <location>
        <begin position="44"/>
        <end position="69"/>
    </location>
</feature>
<gene>
    <name evidence="3" type="ORF">L201_005847</name>
</gene>
<evidence type="ECO:0000256" key="1">
    <source>
        <dbReference type="SAM" id="MobiDB-lite"/>
    </source>
</evidence>
<keyword evidence="4" id="KW-1185">Reference proteome</keyword>
<organism evidence="3 4">
    <name type="scientific">Kwoniella dendrophila CBS 6074</name>
    <dbReference type="NCBI Taxonomy" id="1295534"/>
    <lineage>
        <taxon>Eukaryota</taxon>
        <taxon>Fungi</taxon>
        <taxon>Dikarya</taxon>
        <taxon>Basidiomycota</taxon>
        <taxon>Agaricomycotina</taxon>
        <taxon>Tremellomycetes</taxon>
        <taxon>Tremellales</taxon>
        <taxon>Cryptococcaceae</taxon>
        <taxon>Kwoniella</taxon>
    </lineage>
</organism>
<reference evidence="3 4" key="1">
    <citation type="submission" date="2024-01" db="EMBL/GenBank/DDBJ databases">
        <title>Comparative genomics of Cryptococcus and Kwoniella reveals pathogenesis evolution and contrasting modes of karyotype evolution via chromosome fusion or intercentromeric recombination.</title>
        <authorList>
            <person name="Coelho M.A."/>
            <person name="David-Palma M."/>
            <person name="Shea T."/>
            <person name="Bowers K."/>
            <person name="McGinley-Smith S."/>
            <person name="Mohammad A.W."/>
            <person name="Gnirke A."/>
            <person name="Yurkov A.M."/>
            <person name="Nowrousian M."/>
            <person name="Sun S."/>
            <person name="Cuomo C.A."/>
            <person name="Heitman J."/>
        </authorList>
    </citation>
    <scope>NUCLEOTIDE SEQUENCE [LARGE SCALE GENOMIC DNA]</scope>
    <source>
        <strain evidence="3 4">CBS 6074</strain>
    </source>
</reference>
<keyword evidence="2" id="KW-0472">Membrane</keyword>
<proteinExistence type="predicted"/>
<evidence type="ECO:0000313" key="3">
    <source>
        <dbReference type="EMBL" id="WWC90909.1"/>
    </source>
</evidence>
<evidence type="ECO:0000256" key="2">
    <source>
        <dbReference type="SAM" id="Phobius"/>
    </source>
</evidence>
<dbReference type="GeneID" id="91096517"/>
<sequence length="776" mass="89508">MSLPIHEEETAIPLLETSGYPSNRQQQNRDHGKHTKWFKFNFRLVFNIILGLISLVILISISIGSVVGYKKYHKLVFPHRKVHANKASLKDGSKFDLVKPFFSNTNSKNGDDGGLPEGDLIIKLWFREGILLEWSNPNKVKPEFYDNYDMSIYRQWYEENDLIRSSGEQGYIKLPEKSDPETVTEEFQKQNDWKEIWSMTLSNLDIEQKNNVKAKVNLPGEIVHSLVNNNRSHVVATFEIVPSNRVIIDKSLTYNHKSTRPTESYGSSKSYPLSYSSDDSRPKELQDFLSHSGVGQNVHERIRIWSSNAYYDTENGITEQVFSNYILKKTWITMAKDYSIYGLNDFQNAMNALRDFKQQCAKSRWTSPDCYRIFSHDGHFENLLETQNEKGEKEYKYGPFLTTRLTPGVVQDYIKLPSKEQIKDKKPNEISDFNFDWDITYLSLSPAKLSLAPINSMYGPNIWNDDDEDVKDSHSAVEYDTQEFNSALLGLSFNPESRPIARGIIHTLSVLLRYIAAPFIFHYWITRKTSTGITILTTILQTIVDLICYIVILALNFEFVYIFLFVITIICFVLIVLKQIWLFLKPEFMIEKMNSQYSIPVPVPVAIRFKENSVLEKNSYKEDKKFDCKLRILITLLTFSIFRFAPIPPSIIAGTKFRDIMHGFGGATHYDPTVLNVIHLFKSVQSSFWLITQSSQIILNYRQKSFAGSHIITSYLLFTSLFLSHLTKIFTGWFGKPQLIQPFSVWDLISLIISAGIVVQAILYKSVNQVEDDLVD</sequence>
<dbReference type="Proteomes" id="UP001355207">
    <property type="component" value="Chromosome 7"/>
</dbReference>
<feature type="transmembrane region" description="Helical" evidence="2">
    <location>
        <begin position="561"/>
        <end position="584"/>
    </location>
</feature>
<dbReference type="RefSeq" id="XP_066077672.1">
    <property type="nucleotide sequence ID" value="XM_066221575.1"/>
</dbReference>
<feature type="transmembrane region" description="Helical" evidence="2">
    <location>
        <begin position="532"/>
        <end position="555"/>
    </location>
</feature>
<feature type="compositionally biased region" description="Low complexity" evidence="1">
    <location>
        <begin position="264"/>
        <end position="277"/>
    </location>
</feature>